<gene>
    <name evidence="1" type="ORF">JBS370_LOCUS37545</name>
</gene>
<feature type="non-terminal residue" evidence="1">
    <location>
        <position position="13"/>
    </location>
</feature>
<evidence type="ECO:0000313" key="1">
    <source>
        <dbReference type="EMBL" id="CAF4223387.1"/>
    </source>
</evidence>
<accession>A0A820CH18</accession>
<protein>
    <submittedName>
        <fullName evidence="1">Uncharacterized protein</fullName>
    </submittedName>
</protein>
<evidence type="ECO:0000313" key="2">
    <source>
        <dbReference type="Proteomes" id="UP000663836"/>
    </source>
</evidence>
<comment type="caution">
    <text evidence="1">The sequence shown here is derived from an EMBL/GenBank/DDBJ whole genome shotgun (WGS) entry which is preliminary data.</text>
</comment>
<reference evidence="1" key="1">
    <citation type="submission" date="2021-02" db="EMBL/GenBank/DDBJ databases">
        <authorList>
            <person name="Nowell W R."/>
        </authorList>
    </citation>
    <scope>NUCLEOTIDE SEQUENCE</scope>
</reference>
<organism evidence="1 2">
    <name type="scientific">Rotaria sordida</name>
    <dbReference type="NCBI Taxonomy" id="392033"/>
    <lineage>
        <taxon>Eukaryota</taxon>
        <taxon>Metazoa</taxon>
        <taxon>Spiralia</taxon>
        <taxon>Gnathifera</taxon>
        <taxon>Rotifera</taxon>
        <taxon>Eurotatoria</taxon>
        <taxon>Bdelloidea</taxon>
        <taxon>Philodinida</taxon>
        <taxon>Philodinidae</taxon>
        <taxon>Rotaria</taxon>
    </lineage>
</organism>
<name>A0A820CH18_9BILA</name>
<proteinExistence type="predicted"/>
<dbReference type="Proteomes" id="UP000663836">
    <property type="component" value="Unassembled WGS sequence"/>
</dbReference>
<sequence length="13" mass="1526">MHEINNVTALWTP</sequence>
<dbReference type="EMBL" id="CAJOBD010017628">
    <property type="protein sequence ID" value="CAF4223387.1"/>
    <property type="molecule type" value="Genomic_DNA"/>
</dbReference>